<dbReference type="AlphaFoldDB" id="A0A7S3VJ29"/>
<sequence>MFFSLGKQGHRPLSSQRLHNYRARQLSVSCRAEVRARWCLDCKFGRKAEGTALLQEWVRDVGFPAGLSTSNTRLSSGAIGAPESRLELEVTFPSVSEWERFLGSVSAKDHKAWSQRIQSMVVDGSPAWHVYRSVPVELEEEVQQPEVAAVASPAKHVQVQPTLHPKLKQQEQQQKVALLSEQPPLSLDELQFDQLLQQELSNAREVRQQQSRDLESPQRLQLLGGGASGDLEEALKEEGALRAQQDGDVDVVLDWKGDPMVVKPGDRMPKWL</sequence>
<proteinExistence type="predicted"/>
<dbReference type="EMBL" id="HBIP01007526">
    <property type="protein sequence ID" value="CAE0488943.1"/>
    <property type="molecule type" value="Transcribed_RNA"/>
</dbReference>
<organism evidence="1">
    <name type="scientific">Dunaliella tertiolecta</name>
    <name type="common">Green alga</name>
    <dbReference type="NCBI Taxonomy" id="3047"/>
    <lineage>
        <taxon>Eukaryota</taxon>
        <taxon>Viridiplantae</taxon>
        <taxon>Chlorophyta</taxon>
        <taxon>core chlorophytes</taxon>
        <taxon>Chlorophyceae</taxon>
        <taxon>CS clade</taxon>
        <taxon>Chlamydomonadales</taxon>
        <taxon>Dunaliellaceae</taxon>
        <taxon>Dunaliella</taxon>
    </lineage>
</organism>
<name>A0A7S3VJ29_DUNTE</name>
<gene>
    <name evidence="1" type="ORF">DTER00134_LOCUS4013</name>
</gene>
<evidence type="ECO:0000313" key="1">
    <source>
        <dbReference type="EMBL" id="CAE0488943.1"/>
    </source>
</evidence>
<protein>
    <submittedName>
        <fullName evidence="1">Uncharacterized protein</fullName>
    </submittedName>
</protein>
<reference evidence="1" key="1">
    <citation type="submission" date="2021-01" db="EMBL/GenBank/DDBJ databases">
        <authorList>
            <person name="Corre E."/>
            <person name="Pelletier E."/>
            <person name="Niang G."/>
            <person name="Scheremetjew M."/>
            <person name="Finn R."/>
            <person name="Kale V."/>
            <person name="Holt S."/>
            <person name="Cochrane G."/>
            <person name="Meng A."/>
            <person name="Brown T."/>
            <person name="Cohen L."/>
        </authorList>
    </citation>
    <scope>NUCLEOTIDE SEQUENCE</scope>
    <source>
        <strain evidence="1">CCMP1320</strain>
    </source>
</reference>
<accession>A0A7S3VJ29</accession>